<dbReference type="EMBL" id="VEPZ02001181">
    <property type="protein sequence ID" value="KAE8688748.1"/>
    <property type="molecule type" value="Genomic_DNA"/>
</dbReference>
<dbReference type="PROSITE" id="PS51916">
    <property type="entry name" value="DEUBAD"/>
    <property type="match status" value="1"/>
</dbReference>
<accession>A0A6A2ZA12</accession>
<dbReference type="AlphaFoldDB" id="A0A6A2ZA12"/>
<evidence type="ECO:0000256" key="2">
    <source>
        <dbReference type="ARBA" id="ARBA00023242"/>
    </source>
</evidence>
<dbReference type="Proteomes" id="UP000436088">
    <property type="component" value="Unassembled WGS sequence"/>
</dbReference>
<feature type="domain" description="DEUBAD" evidence="4">
    <location>
        <begin position="87"/>
        <end position="200"/>
    </location>
</feature>
<feature type="region of interest" description="Disordered" evidence="3">
    <location>
        <begin position="987"/>
        <end position="1045"/>
    </location>
</feature>
<feature type="region of interest" description="Disordered" evidence="3">
    <location>
        <begin position="14"/>
        <end position="61"/>
    </location>
</feature>
<dbReference type="OrthoDB" id="70874at2759"/>
<dbReference type="InterPro" id="IPR044867">
    <property type="entry name" value="DEUBAD_dom"/>
</dbReference>
<proteinExistence type="predicted"/>
<dbReference type="PANTHER" id="PTHR13052:SF0">
    <property type="entry name" value="DNA-BINDING PROTEIN-LIKE"/>
    <property type="match status" value="1"/>
</dbReference>
<organism evidence="5 6">
    <name type="scientific">Hibiscus syriacus</name>
    <name type="common">Rose of Sharon</name>
    <dbReference type="NCBI Taxonomy" id="106335"/>
    <lineage>
        <taxon>Eukaryota</taxon>
        <taxon>Viridiplantae</taxon>
        <taxon>Streptophyta</taxon>
        <taxon>Embryophyta</taxon>
        <taxon>Tracheophyta</taxon>
        <taxon>Spermatophyta</taxon>
        <taxon>Magnoliopsida</taxon>
        <taxon>eudicotyledons</taxon>
        <taxon>Gunneridae</taxon>
        <taxon>Pentapetalae</taxon>
        <taxon>rosids</taxon>
        <taxon>malvids</taxon>
        <taxon>Malvales</taxon>
        <taxon>Malvaceae</taxon>
        <taxon>Malvoideae</taxon>
        <taxon>Hibiscus</taxon>
    </lineage>
</organism>
<name>A0A6A2ZA12_HIBSY</name>
<evidence type="ECO:0000313" key="5">
    <source>
        <dbReference type="EMBL" id="KAE8688748.1"/>
    </source>
</evidence>
<dbReference type="InterPro" id="IPR057748">
    <property type="entry name" value="NFRKB_WH_2"/>
</dbReference>
<evidence type="ECO:0000256" key="1">
    <source>
        <dbReference type="ARBA" id="ARBA00004123"/>
    </source>
</evidence>
<comment type="subcellular location">
    <subcellularLocation>
        <location evidence="1">Nucleus</location>
    </subcellularLocation>
</comment>
<reference evidence="5" key="1">
    <citation type="submission" date="2019-09" db="EMBL/GenBank/DDBJ databases">
        <title>Draft genome information of white flower Hibiscus syriacus.</title>
        <authorList>
            <person name="Kim Y.-M."/>
        </authorList>
    </citation>
    <scope>NUCLEOTIDE SEQUENCE [LARGE SCALE GENOMIC DNA]</scope>
    <source>
        <strain evidence="5">YM2019G1</strain>
    </source>
</reference>
<dbReference type="PANTHER" id="PTHR13052">
    <property type="entry name" value="NFRKB-RELATED"/>
    <property type="match status" value="1"/>
</dbReference>
<gene>
    <name evidence="5" type="ORF">F3Y22_tig00110956pilonHSYRG00119</name>
</gene>
<feature type="region of interest" description="Disordered" evidence="3">
    <location>
        <begin position="922"/>
        <end position="949"/>
    </location>
</feature>
<dbReference type="InterPro" id="IPR024867">
    <property type="entry name" value="NFRKB"/>
</dbReference>
<dbReference type="GO" id="GO:0031011">
    <property type="term" value="C:Ino80 complex"/>
    <property type="evidence" value="ECO:0007669"/>
    <property type="project" value="InterPro"/>
</dbReference>
<comment type="caution">
    <text evidence="5">The sequence shown here is derived from an EMBL/GenBank/DDBJ whole genome shotgun (WGS) entry which is preliminary data.</text>
</comment>
<keyword evidence="6" id="KW-1185">Reference proteome</keyword>
<dbReference type="CDD" id="cd21865">
    <property type="entry name" value="DEUBAD_NFRKB"/>
    <property type="match status" value="1"/>
</dbReference>
<keyword evidence="2" id="KW-0539">Nucleus</keyword>
<feature type="compositionally biased region" description="Acidic residues" evidence="3">
    <location>
        <begin position="44"/>
        <end position="61"/>
    </location>
</feature>
<evidence type="ECO:0000259" key="4">
    <source>
        <dbReference type="PROSITE" id="PS51916"/>
    </source>
</evidence>
<sequence>MMAIEKNNFKVSRVDSEFSPGSRETTVSSDEDELQRQSSVVVSDGDDDGGGFDDADSGTDSDDYDLLELGETGAEFYQVGNWSCSVPYELYDLPGLEDILSLDVWNECLSDEERFSLTKLLPDMDQDTYMWTLNDLLKGYNFHFGSPIKKLFDMFKGGLCEPRVALYREGLNFFQKRQHYHHLRKHQNTMVVNLCQIRDAWVNKCRGYSIEERLRVLNIMRSQKSLMHEKLEDDDSESSKREDLVDGLWTKTVKDRKASQQMARYFDSEVEPNLEFISQGQLTALEPSKYGKLNPKDKLRTGGSKFPTAKEFGSSVYPDLDMNSEPYDFLGTLPRQKYKSGAVYRRRDWMRLDDEAEDPMFGTGIQRDRNAVRDSIMGKSGSLRAGEKYDRLRAQELASDSSLALPFSSKQEFQAYGKNRNRNMSQLLEEKVYTSNPPNTRTTSDFAKKAKYVDASPVTGPLKDEKIFGRTGKKGKKRTGKEYVAHVDGRGADGNLQSKLQQQTDDSLFLKKGKRKLEVYTGTLDIETSEAHGAGVGALDVEMEAKPQKKPFTLITPTVHTSFSFSIVHLLSAVRLAMISPLPEVSLEVSKPREEQNGQQEGGVNGIHSRENAVSNNLDHPVQASVPSLTVHEIVSRVTVNPGDPCILETQEPLQDLVRGVLKIFSSKTAPLGVKGWKALVAYEKSTKSWSWVGPVVHSSNDHETIEEVTSPEAWGLPHKMLVKLVDSFANWLKNGQETLQQIGSLPAPPLELMQDNLDEKERFRDLKAQKSLSTISPSSEEVRAYFRREELLRYSIPDRAFFYTAVDGKKSIVAPLRRCGGKPTSKARDHFMLKRDRPPHVTILCIVRDAAARLPGSIGTRADVCTLIRDSQYIVEDVSDAQVNQVVSGALDRLHYERDPCVQFDGERKLWVYLHREREEEDFEDDGTSSTKKWKRQKKDTMEQTDEGAVTVAFHTTGDQSGVELGSDLIAEPLCIDGGKKMETDCDDGQNMEFNADIDHGSELGNSQHGHPESNLLRQENSTNDEFDDEAFGRERRVGLQSAS</sequence>
<evidence type="ECO:0000256" key="3">
    <source>
        <dbReference type="SAM" id="MobiDB-lite"/>
    </source>
</evidence>
<dbReference type="Pfam" id="PF25793">
    <property type="entry name" value="WHD_2nd_NFRKB"/>
    <property type="match status" value="1"/>
</dbReference>
<evidence type="ECO:0000313" key="6">
    <source>
        <dbReference type="Proteomes" id="UP000436088"/>
    </source>
</evidence>
<protein>
    <submittedName>
        <fullName evidence="5">Nfrkb, putative isoform 5</fullName>
    </submittedName>
</protein>